<keyword evidence="3 7" id="KW-1133">Transmembrane helix</keyword>
<keyword evidence="10" id="KW-1185">Reference proteome</keyword>
<name>A0A1V8M441_9GAMM</name>
<evidence type="ECO:0000256" key="7">
    <source>
        <dbReference type="SAM" id="Phobius"/>
    </source>
</evidence>
<evidence type="ECO:0000313" key="10">
    <source>
        <dbReference type="Proteomes" id="UP000191980"/>
    </source>
</evidence>
<dbReference type="Pfam" id="PF04116">
    <property type="entry name" value="FA_hydroxylase"/>
    <property type="match status" value="1"/>
</dbReference>
<evidence type="ECO:0000256" key="1">
    <source>
        <dbReference type="ARBA" id="ARBA00004127"/>
    </source>
</evidence>
<gene>
    <name evidence="9" type="ORF">AU255_14355</name>
</gene>
<keyword evidence="2 7" id="KW-0812">Transmembrane</keyword>
<evidence type="ECO:0000256" key="5">
    <source>
        <dbReference type="ARBA" id="ARBA00023098"/>
    </source>
</evidence>
<comment type="caution">
    <text evidence="9">The sequence shown here is derived from an EMBL/GenBank/DDBJ whole genome shotgun (WGS) entry which is preliminary data.</text>
</comment>
<dbReference type="STRING" id="1420851.AU255_14355"/>
<accession>A0A1V8M441</accession>
<dbReference type="PANTHER" id="PTHR21624:SF1">
    <property type="entry name" value="ALKYLGLYCEROL MONOOXYGENASE"/>
    <property type="match status" value="1"/>
</dbReference>
<evidence type="ECO:0000313" key="9">
    <source>
        <dbReference type="EMBL" id="OQK16335.1"/>
    </source>
</evidence>
<dbReference type="Proteomes" id="UP000191980">
    <property type="component" value="Unassembled WGS sequence"/>
</dbReference>
<organism evidence="9 10">
    <name type="scientific">Methyloprofundus sedimenti</name>
    <dbReference type="NCBI Taxonomy" id="1420851"/>
    <lineage>
        <taxon>Bacteria</taxon>
        <taxon>Pseudomonadati</taxon>
        <taxon>Pseudomonadota</taxon>
        <taxon>Gammaproteobacteria</taxon>
        <taxon>Methylococcales</taxon>
        <taxon>Methylococcaceae</taxon>
        <taxon>Methyloprofundus</taxon>
    </lineage>
</organism>
<keyword evidence="4" id="KW-0560">Oxidoreductase</keyword>
<evidence type="ECO:0000256" key="6">
    <source>
        <dbReference type="ARBA" id="ARBA00023136"/>
    </source>
</evidence>
<dbReference type="GO" id="GO:0016020">
    <property type="term" value="C:membrane"/>
    <property type="evidence" value="ECO:0007669"/>
    <property type="project" value="GOC"/>
</dbReference>
<dbReference type="GO" id="GO:0008610">
    <property type="term" value="P:lipid biosynthetic process"/>
    <property type="evidence" value="ECO:0007669"/>
    <property type="project" value="InterPro"/>
</dbReference>
<dbReference type="InterPro" id="IPR006694">
    <property type="entry name" value="Fatty_acid_hydroxylase"/>
</dbReference>
<dbReference type="PANTHER" id="PTHR21624">
    <property type="entry name" value="STEROL DESATURASE-RELATED PROTEIN"/>
    <property type="match status" value="1"/>
</dbReference>
<feature type="transmembrane region" description="Helical" evidence="7">
    <location>
        <begin position="65"/>
        <end position="84"/>
    </location>
</feature>
<keyword evidence="5" id="KW-0443">Lipid metabolism</keyword>
<dbReference type="GO" id="GO:0012505">
    <property type="term" value="C:endomembrane system"/>
    <property type="evidence" value="ECO:0007669"/>
    <property type="project" value="UniProtKB-SubCell"/>
</dbReference>
<sequence>MKTSESILQATNPNIQNSEGLFFNEIFLIIALISFVILLFMEGFKPYRRFEHKVAKNSIATNTSAFLFNNLILTALRALSLFFIAQQFANVGILNTMQNGPVKWLLTFLLYDLTIYLWHFASHKYEFLWRIHKIHHSDKAFNVTTGFRFHIFDLFLEIILKCIFVIVIGVNAYLVLAIELLEMSFIFFHHSNLSFAQESIISRFIITSSLHRTHHSTLRSEHDSNYGIVLSIWDQLFGTRKEVVPKKIGLDLIEAENLIQLFFLAFLTEKQMKNLLHLIPRGKR</sequence>
<dbReference type="AlphaFoldDB" id="A0A1V8M441"/>
<protein>
    <submittedName>
        <fullName evidence="9">Fatty acid hydroxylase</fullName>
    </submittedName>
</protein>
<keyword evidence="6 7" id="KW-0472">Membrane</keyword>
<evidence type="ECO:0000259" key="8">
    <source>
        <dbReference type="Pfam" id="PF04116"/>
    </source>
</evidence>
<dbReference type="EMBL" id="LPUF01000002">
    <property type="protein sequence ID" value="OQK16335.1"/>
    <property type="molecule type" value="Genomic_DNA"/>
</dbReference>
<dbReference type="GO" id="GO:0050479">
    <property type="term" value="F:glyceryl-ether monooxygenase activity"/>
    <property type="evidence" value="ECO:0007669"/>
    <property type="project" value="TreeGrafter"/>
</dbReference>
<dbReference type="GO" id="GO:0006643">
    <property type="term" value="P:membrane lipid metabolic process"/>
    <property type="evidence" value="ECO:0007669"/>
    <property type="project" value="TreeGrafter"/>
</dbReference>
<evidence type="ECO:0000256" key="2">
    <source>
        <dbReference type="ARBA" id="ARBA00022692"/>
    </source>
</evidence>
<feature type="transmembrane region" description="Helical" evidence="7">
    <location>
        <begin position="158"/>
        <end position="178"/>
    </location>
</feature>
<comment type="subcellular location">
    <subcellularLocation>
        <location evidence="1">Endomembrane system</location>
        <topology evidence="1">Multi-pass membrane protein</topology>
    </subcellularLocation>
</comment>
<evidence type="ECO:0000256" key="4">
    <source>
        <dbReference type="ARBA" id="ARBA00023002"/>
    </source>
</evidence>
<dbReference type="InterPro" id="IPR051689">
    <property type="entry name" value="Sterol_desaturase/TMEM195"/>
</dbReference>
<dbReference type="GO" id="GO:0005506">
    <property type="term" value="F:iron ion binding"/>
    <property type="evidence" value="ECO:0007669"/>
    <property type="project" value="InterPro"/>
</dbReference>
<feature type="transmembrane region" description="Helical" evidence="7">
    <location>
        <begin position="26"/>
        <end position="44"/>
    </location>
</feature>
<evidence type="ECO:0000256" key="3">
    <source>
        <dbReference type="ARBA" id="ARBA00022989"/>
    </source>
</evidence>
<feature type="transmembrane region" description="Helical" evidence="7">
    <location>
        <begin position="104"/>
        <end position="121"/>
    </location>
</feature>
<proteinExistence type="predicted"/>
<dbReference type="OrthoDB" id="9770329at2"/>
<feature type="domain" description="Fatty acid hydroxylase" evidence="8">
    <location>
        <begin position="104"/>
        <end position="239"/>
    </location>
</feature>
<reference evidence="9 10" key="1">
    <citation type="submission" date="2015-12" db="EMBL/GenBank/DDBJ databases">
        <authorList>
            <person name="Shamseldin A."/>
            <person name="Moawad H."/>
            <person name="Abd El-Rahim W.M."/>
            <person name="Sadowsky M.J."/>
        </authorList>
    </citation>
    <scope>NUCLEOTIDE SEQUENCE [LARGE SCALE GENOMIC DNA]</scope>
    <source>
        <strain evidence="9 10">WF1</strain>
    </source>
</reference>